<proteinExistence type="predicted"/>
<accession>A0A0H2LRB8</accession>
<name>A0A0H2LRB8_VARPD</name>
<comment type="caution">
    <text evidence="2">The sequence shown here is derived from an EMBL/GenBank/DDBJ whole genome shotgun (WGS) entry which is preliminary data.</text>
</comment>
<dbReference type="PATRIC" id="fig|34073.19.peg.6220"/>
<dbReference type="InterPro" id="IPR029069">
    <property type="entry name" value="HotDog_dom_sf"/>
</dbReference>
<dbReference type="Pfam" id="PF03061">
    <property type="entry name" value="4HBT"/>
    <property type="match status" value="1"/>
</dbReference>
<dbReference type="RefSeq" id="WP_047787210.1">
    <property type="nucleotide sequence ID" value="NZ_JZWI01000044.1"/>
</dbReference>
<dbReference type="Proteomes" id="UP000035170">
    <property type="component" value="Unassembled WGS sequence"/>
</dbReference>
<gene>
    <name evidence="2" type="ORF">VPARA_60560</name>
</gene>
<dbReference type="SUPFAM" id="SSF54637">
    <property type="entry name" value="Thioesterase/thiol ester dehydrase-isomerase"/>
    <property type="match status" value="1"/>
</dbReference>
<dbReference type="InterPro" id="IPR006683">
    <property type="entry name" value="Thioestr_dom"/>
</dbReference>
<dbReference type="Gene3D" id="3.10.129.10">
    <property type="entry name" value="Hotdog Thioesterase"/>
    <property type="match status" value="1"/>
</dbReference>
<keyword evidence="2" id="KW-0378">Hydrolase</keyword>
<dbReference type="GO" id="GO:0018739">
    <property type="term" value="F:4-hydroxybenzoyl-CoA thioesterase activity"/>
    <property type="evidence" value="ECO:0007669"/>
    <property type="project" value="UniProtKB-EC"/>
</dbReference>
<evidence type="ECO:0000313" key="2">
    <source>
        <dbReference type="EMBL" id="KLN52789.1"/>
    </source>
</evidence>
<dbReference type="AlphaFoldDB" id="A0A0H2LRB8"/>
<dbReference type="EMBL" id="JZWI01000044">
    <property type="protein sequence ID" value="KLN52789.1"/>
    <property type="molecule type" value="Genomic_DNA"/>
</dbReference>
<dbReference type="CDD" id="cd00586">
    <property type="entry name" value="4HBT"/>
    <property type="match status" value="1"/>
</dbReference>
<sequence length="140" mass="15833">MRHYTYDRRLNWSECDAGGIIFFPHYARWMVDGLNEMFLSLGIDPNAPRGDNALGGLPVLGLSMKFVSAPALHETVTHQIIVTKIGGKSMAFRHRFLRGEELLMEAEETRVWAEHPLGNPRALRTQQVPDHVRALLQEAA</sequence>
<keyword evidence="3" id="KW-1185">Reference proteome</keyword>
<evidence type="ECO:0000313" key="3">
    <source>
        <dbReference type="Proteomes" id="UP000035170"/>
    </source>
</evidence>
<reference evidence="2 3" key="1">
    <citation type="submission" date="2015-03" db="EMBL/GenBank/DDBJ databases">
        <title>Genome sequence of Variovorax paradoxus TBEA6.</title>
        <authorList>
            <person name="Poehlein A."/>
            <person name="Schuldes J."/>
            <person name="Wuebbeler J.H."/>
            <person name="Hiessl S."/>
            <person name="Steinbuechel A."/>
            <person name="Daniel R."/>
        </authorList>
    </citation>
    <scope>NUCLEOTIDE SEQUENCE [LARGE SCALE GENOMIC DNA]</scope>
    <source>
        <strain evidence="2 3">TBEA6</strain>
    </source>
</reference>
<dbReference type="EC" id="3.1.2.23" evidence="2"/>
<feature type="domain" description="Thioesterase" evidence="1">
    <location>
        <begin position="18"/>
        <end position="103"/>
    </location>
</feature>
<organism evidence="2 3">
    <name type="scientific">Variovorax paradoxus</name>
    <dbReference type="NCBI Taxonomy" id="34073"/>
    <lineage>
        <taxon>Bacteria</taxon>
        <taxon>Pseudomonadati</taxon>
        <taxon>Pseudomonadota</taxon>
        <taxon>Betaproteobacteria</taxon>
        <taxon>Burkholderiales</taxon>
        <taxon>Comamonadaceae</taxon>
        <taxon>Variovorax</taxon>
    </lineage>
</organism>
<evidence type="ECO:0000259" key="1">
    <source>
        <dbReference type="Pfam" id="PF03061"/>
    </source>
</evidence>
<protein>
    <submittedName>
        <fullName evidence="2">4-hydroxybenzoyl-CoA thioesterase</fullName>
        <ecNumber evidence="2">3.1.2.23</ecNumber>
    </submittedName>
</protein>